<organism evidence="2 3">
    <name type="scientific">Candidatus Haliotispira prima</name>
    <dbReference type="NCBI Taxonomy" id="3034016"/>
    <lineage>
        <taxon>Bacteria</taxon>
        <taxon>Pseudomonadati</taxon>
        <taxon>Spirochaetota</taxon>
        <taxon>Spirochaetia</taxon>
        <taxon>Spirochaetales</taxon>
        <taxon>Spirochaetaceae</taxon>
        <taxon>Candidatus Haliotispira</taxon>
    </lineage>
</organism>
<dbReference type="Proteomes" id="UP001228690">
    <property type="component" value="Chromosome"/>
</dbReference>
<keyword evidence="1" id="KW-0472">Membrane</keyword>
<keyword evidence="1" id="KW-0812">Transmembrane</keyword>
<dbReference type="RefSeq" id="WP_326927198.1">
    <property type="nucleotide sequence ID" value="NZ_CP123443.1"/>
</dbReference>
<evidence type="ECO:0000313" key="2">
    <source>
        <dbReference type="EMBL" id="WGK69010.1"/>
    </source>
</evidence>
<feature type="transmembrane region" description="Helical" evidence="1">
    <location>
        <begin position="103"/>
        <end position="124"/>
    </location>
</feature>
<proteinExistence type="predicted"/>
<keyword evidence="1" id="KW-1133">Transmembrane helix</keyword>
<protein>
    <submittedName>
        <fullName evidence="2">Uncharacterized protein</fullName>
    </submittedName>
</protein>
<accession>A0ABY8MHH5</accession>
<feature type="transmembrane region" description="Helical" evidence="1">
    <location>
        <begin position="69"/>
        <end position="91"/>
    </location>
</feature>
<reference evidence="2 3" key="1">
    <citation type="submission" date="2023-04" db="EMBL/GenBank/DDBJ databases">
        <title>Spirochaete genome identified in red abalone sample constitutes a novel genus.</title>
        <authorList>
            <person name="Sharma S.P."/>
            <person name="Purcell C.M."/>
            <person name="Hyde J.R."/>
            <person name="Severin A.J."/>
        </authorList>
    </citation>
    <scope>NUCLEOTIDE SEQUENCE [LARGE SCALE GENOMIC DNA]</scope>
    <source>
        <strain evidence="2 3">SP-2023</strain>
    </source>
</reference>
<feature type="transmembrane region" description="Helical" evidence="1">
    <location>
        <begin position="37"/>
        <end position="57"/>
    </location>
</feature>
<gene>
    <name evidence="2" type="ORF">P0082_11075</name>
</gene>
<evidence type="ECO:0000313" key="3">
    <source>
        <dbReference type="Proteomes" id="UP001228690"/>
    </source>
</evidence>
<feature type="transmembrane region" description="Helical" evidence="1">
    <location>
        <begin position="12"/>
        <end position="30"/>
    </location>
</feature>
<keyword evidence="3" id="KW-1185">Reference proteome</keyword>
<sequence>MMEDLVEDGLLFYVVVPVIIFALFEANVMIQKRKGLPLSIVLTFVIWVLASLVMVYTGPSKYTEMSDKVQFFFVGVVANFLPAITAVWSAWLCRKQKWLKTHIIGVIVAVVNTFLYLFIIMMAWCSSGLGCI</sequence>
<evidence type="ECO:0000256" key="1">
    <source>
        <dbReference type="SAM" id="Phobius"/>
    </source>
</evidence>
<name>A0ABY8MHH5_9SPIO</name>
<dbReference type="EMBL" id="CP123443">
    <property type="protein sequence ID" value="WGK69010.1"/>
    <property type="molecule type" value="Genomic_DNA"/>
</dbReference>